<comment type="caution">
    <text evidence="1">The sequence shown here is derived from an EMBL/GenBank/DDBJ whole genome shotgun (WGS) entry which is preliminary data.</text>
</comment>
<organism evidence="1">
    <name type="scientific">Nitratifractor salsuginis</name>
    <dbReference type="NCBI Taxonomy" id="269261"/>
    <lineage>
        <taxon>Bacteria</taxon>
        <taxon>Pseudomonadati</taxon>
        <taxon>Campylobacterota</taxon>
        <taxon>Epsilonproteobacteria</taxon>
        <taxon>Campylobacterales</taxon>
        <taxon>Sulfurovaceae</taxon>
        <taxon>Nitratifractor</taxon>
    </lineage>
</organism>
<accession>A0A7V2SL36</accession>
<sequence>MNSQCFVRQEATPRILQNVSRYCAECYREFREHETLYYDMQEYRYLCESCAEALDKRLNEACERIEEPESAGLF</sequence>
<protein>
    <submittedName>
        <fullName evidence="1">Uncharacterized protein</fullName>
    </submittedName>
</protein>
<dbReference type="Proteomes" id="UP000885722">
    <property type="component" value="Unassembled WGS sequence"/>
</dbReference>
<gene>
    <name evidence="1" type="ORF">ENJ74_01665</name>
</gene>
<evidence type="ECO:0000313" key="1">
    <source>
        <dbReference type="EMBL" id="HFC03556.1"/>
    </source>
</evidence>
<reference evidence="1" key="1">
    <citation type="journal article" date="2020" name="mSystems">
        <title>Genome- and Community-Level Interaction Insights into Carbon Utilization and Element Cycling Functions of Hydrothermarchaeota in Hydrothermal Sediment.</title>
        <authorList>
            <person name="Zhou Z."/>
            <person name="Liu Y."/>
            <person name="Xu W."/>
            <person name="Pan J."/>
            <person name="Luo Z.H."/>
            <person name="Li M."/>
        </authorList>
    </citation>
    <scope>NUCLEOTIDE SEQUENCE [LARGE SCALE GENOMIC DNA]</scope>
    <source>
        <strain evidence="1">HyVt-513</strain>
    </source>
</reference>
<dbReference type="AlphaFoldDB" id="A0A7V2SL36"/>
<proteinExistence type="predicted"/>
<name>A0A7V2SL36_9BACT</name>
<dbReference type="EMBL" id="DRNO01000112">
    <property type="protein sequence ID" value="HFC03556.1"/>
    <property type="molecule type" value="Genomic_DNA"/>
</dbReference>